<keyword evidence="3" id="KW-1185">Reference proteome</keyword>
<dbReference type="EMBL" id="QICS01000009">
    <property type="protein sequence ID" value="PXV87741.1"/>
    <property type="molecule type" value="Genomic_DNA"/>
</dbReference>
<sequence length="151" mass="17668">MIIIKNREVANHFTRTFMEMKENIVFEDICLISDNKFFIFEHDMTKMVEIDLETSSVKILPAIQDKLKNCEKYEAKDGDLASSMCNVVNVAVTYWKNFIPFKSKRDCKNLSMAVTRALRPFEMSFELTLNCIRIFHNKKPISFEQAVNILL</sequence>
<protein>
    <submittedName>
        <fullName evidence="1">Uncharacterized protein</fullName>
    </submittedName>
</protein>
<name>A0A255IR67_9FIRM</name>
<dbReference type="EMBL" id="NOKA02000006">
    <property type="protein sequence ID" value="RDY32091.1"/>
    <property type="molecule type" value="Genomic_DNA"/>
</dbReference>
<proteinExistence type="predicted"/>
<reference evidence="2" key="3">
    <citation type="submission" date="2018-07" db="EMBL/GenBank/DDBJ databases">
        <authorList>
            <person name="Quirk P.G."/>
            <person name="Krulwich T.A."/>
        </authorList>
    </citation>
    <scope>NUCLEOTIDE SEQUENCE</scope>
    <source>
        <strain evidence="2">CCRI-19302</strain>
    </source>
</reference>
<dbReference type="Proteomes" id="UP000216411">
    <property type="component" value="Unassembled WGS sequence"/>
</dbReference>
<dbReference type="AlphaFoldDB" id="A0A255IR67"/>
<evidence type="ECO:0000313" key="1">
    <source>
        <dbReference type="EMBL" id="PXV87741.1"/>
    </source>
</evidence>
<organism evidence="1 4">
    <name type="scientific">Lachnotalea glycerini</name>
    <dbReference type="NCBI Taxonomy" id="1763509"/>
    <lineage>
        <taxon>Bacteria</taxon>
        <taxon>Bacillati</taxon>
        <taxon>Bacillota</taxon>
        <taxon>Clostridia</taxon>
        <taxon>Lachnospirales</taxon>
        <taxon>Lachnospiraceae</taxon>
        <taxon>Lachnotalea</taxon>
    </lineage>
</organism>
<comment type="caution">
    <text evidence="1">The sequence shown here is derived from an EMBL/GenBank/DDBJ whole genome shotgun (WGS) entry which is preliminary data.</text>
</comment>
<accession>A0A255IR67</accession>
<gene>
    <name evidence="1" type="ORF">C8E03_10931</name>
    <name evidence="2" type="ORF">CG710_006370</name>
</gene>
<dbReference type="Proteomes" id="UP000247523">
    <property type="component" value="Unassembled WGS sequence"/>
</dbReference>
<dbReference type="RefSeq" id="WP_094376116.1">
    <property type="nucleotide sequence ID" value="NZ_NOKA02000006.1"/>
</dbReference>
<evidence type="ECO:0000313" key="3">
    <source>
        <dbReference type="Proteomes" id="UP000216411"/>
    </source>
</evidence>
<evidence type="ECO:0000313" key="4">
    <source>
        <dbReference type="Proteomes" id="UP000247523"/>
    </source>
</evidence>
<reference evidence="1 4" key="2">
    <citation type="submission" date="2018-05" db="EMBL/GenBank/DDBJ databases">
        <title>Genomic Encyclopedia of Type Strains, Phase IV (KMG-IV): sequencing the most valuable type-strain genomes for metagenomic binning, comparative biology and taxonomic classification.</title>
        <authorList>
            <person name="Goeker M."/>
        </authorList>
    </citation>
    <scope>NUCLEOTIDE SEQUENCE [LARGE SCALE GENOMIC DNA]</scope>
    <source>
        <strain evidence="1 4">DSM 28816</strain>
    </source>
</reference>
<reference evidence="2 3" key="1">
    <citation type="journal article" date="2017" name="Genome Announc.">
        <title>Draft Genome Sequence of a Sporulating and Motile Strain of Lachnotalea glycerini Isolated from Water in Quebec City, Canada.</title>
        <authorList>
            <person name="Maheux A.F."/>
            <person name="Boudreau D.K."/>
            <person name="Berube E."/>
            <person name="Boissinot M."/>
            <person name="Raymond F."/>
            <person name="Brodeur S."/>
            <person name="Corbeil J."/>
            <person name="Isabel S."/>
            <person name="Omar R.F."/>
            <person name="Bergeron M.G."/>
        </authorList>
    </citation>
    <scope>NUCLEOTIDE SEQUENCE [LARGE SCALE GENOMIC DNA]</scope>
    <source>
        <strain evidence="2 3">CCRI-19302</strain>
    </source>
</reference>
<evidence type="ECO:0000313" key="2">
    <source>
        <dbReference type="EMBL" id="RDY32091.1"/>
    </source>
</evidence>